<accession>A0A4Q7NR97</accession>
<dbReference type="CDD" id="cd01942">
    <property type="entry name" value="ribokinase_group_A"/>
    <property type="match status" value="1"/>
</dbReference>
<evidence type="ECO:0000256" key="3">
    <source>
        <dbReference type="ARBA" id="ARBA00022777"/>
    </source>
</evidence>
<evidence type="ECO:0000313" key="6">
    <source>
        <dbReference type="Proteomes" id="UP000293638"/>
    </source>
</evidence>
<organism evidence="5 6">
    <name type="scientific">Motilibacter rhizosphaerae</name>
    <dbReference type="NCBI Taxonomy" id="598652"/>
    <lineage>
        <taxon>Bacteria</taxon>
        <taxon>Bacillati</taxon>
        <taxon>Actinomycetota</taxon>
        <taxon>Actinomycetes</taxon>
        <taxon>Motilibacterales</taxon>
        <taxon>Motilibacteraceae</taxon>
        <taxon>Motilibacter</taxon>
    </lineage>
</organism>
<evidence type="ECO:0000259" key="4">
    <source>
        <dbReference type="Pfam" id="PF00294"/>
    </source>
</evidence>
<dbReference type="InterPro" id="IPR011611">
    <property type="entry name" value="PfkB_dom"/>
</dbReference>
<keyword evidence="2" id="KW-0808">Transferase</keyword>
<evidence type="ECO:0000256" key="1">
    <source>
        <dbReference type="ARBA" id="ARBA00010688"/>
    </source>
</evidence>
<reference evidence="5 6" key="1">
    <citation type="submission" date="2019-02" db="EMBL/GenBank/DDBJ databases">
        <title>Genomic Encyclopedia of Type Strains, Phase IV (KMG-IV): sequencing the most valuable type-strain genomes for metagenomic binning, comparative biology and taxonomic classification.</title>
        <authorList>
            <person name="Goeker M."/>
        </authorList>
    </citation>
    <scope>NUCLEOTIDE SEQUENCE [LARGE SCALE GENOMIC DNA]</scope>
    <source>
        <strain evidence="5 6">DSM 45622</strain>
    </source>
</reference>
<dbReference type="OrthoDB" id="9779730at2"/>
<dbReference type="InterPro" id="IPR002173">
    <property type="entry name" value="Carboh/pur_kinase_PfkB_CS"/>
</dbReference>
<dbReference type="SUPFAM" id="SSF53613">
    <property type="entry name" value="Ribokinase-like"/>
    <property type="match status" value="1"/>
</dbReference>
<dbReference type="InterPro" id="IPR029056">
    <property type="entry name" value="Ribokinase-like"/>
</dbReference>
<dbReference type="PANTHER" id="PTHR43085:SF46">
    <property type="entry name" value="ADENOSINE KINASE"/>
    <property type="match status" value="1"/>
</dbReference>
<dbReference type="InterPro" id="IPR050306">
    <property type="entry name" value="PfkB_Carbo_kinase"/>
</dbReference>
<evidence type="ECO:0000313" key="5">
    <source>
        <dbReference type="EMBL" id="RZS89561.1"/>
    </source>
</evidence>
<name>A0A4Q7NR97_9ACTN</name>
<dbReference type="RefSeq" id="WP_130492156.1">
    <property type="nucleotide sequence ID" value="NZ_SGXD01000002.1"/>
</dbReference>
<proteinExistence type="inferred from homology"/>
<dbReference type="Pfam" id="PF00294">
    <property type="entry name" value="PfkB"/>
    <property type="match status" value="1"/>
</dbReference>
<comment type="similarity">
    <text evidence="1">Belongs to the carbohydrate kinase PfkB family.</text>
</comment>
<dbReference type="EMBL" id="SGXD01000002">
    <property type="protein sequence ID" value="RZS89561.1"/>
    <property type="molecule type" value="Genomic_DNA"/>
</dbReference>
<gene>
    <name evidence="5" type="ORF">EV189_1328</name>
</gene>
<keyword evidence="6" id="KW-1185">Reference proteome</keyword>
<dbReference type="Gene3D" id="3.40.1190.20">
    <property type="match status" value="1"/>
</dbReference>
<dbReference type="PANTHER" id="PTHR43085">
    <property type="entry name" value="HEXOKINASE FAMILY MEMBER"/>
    <property type="match status" value="1"/>
</dbReference>
<evidence type="ECO:0000256" key="2">
    <source>
        <dbReference type="ARBA" id="ARBA00022679"/>
    </source>
</evidence>
<sequence>MRIAVTGSIATDHLMHFPGRFTDSFVSGKLDKVSLSFLVDELEIRRGGIAANIAFGLGQLGVRAALVGGVGTDFAADYQPWLEQHGVDCRFVQVSATKATARFVCTTDDDHNQIASFYAGAMPEARSADLTAIAAALGGLDLVLIAPHDPTAMLEHTAVCREQGYPFAADPSQQLARLHRDEVRSLVTGAQYLFTNEYEAALIEQKTGWSADDILTRVDTRVTTLGPEGVLVERAGQPSLRVAAVPVETRVEPTGVGDAFRSGYLAATSWGLSVERACQLGGLVAAHVLETTGTQEYQLDRERCVARLRDAFGPESAEEIGAHLR</sequence>
<protein>
    <submittedName>
        <fullName evidence="5">Adenosine kinase</fullName>
    </submittedName>
</protein>
<dbReference type="Proteomes" id="UP000293638">
    <property type="component" value="Unassembled WGS sequence"/>
</dbReference>
<keyword evidence="3 5" id="KW-0418">Kinase</keyword>
<comment type="caution">
    <text evidence="5">The sequence shown here is derived from an EMBL/GenBank/DDBJ whole genome shotgun (WGS) entry which is preliminary data.</text>
</comment>
<feature type="domain" description="Carbohydrate kinase PfkB" evidence="4">
    <location>
        <begin position="25"/>
        <end position="296"/>
    </location>
</feature>
<dbReference type="GO" id="GO:0016301">
    <property type="term" value="F:kinase activity"/>
    <property type="evidence" value="ECO:0007669"/>
    <property type="project" value="UniProtKB-KW"/>
</dbReference>
<dbReference type="AlphaFoldDB" id="A0A4Q7NR97"/>
<dbReference type="PROSITE" id="PS00583">
    <property type="entry name" value="PFKB_KINASES_1"/>
    <property type="match status" value="1"/>
</dbReference>